<dbReference type="EMBL" id="GBXM01029788">
    <property type="protein sequence ID" value="JAH78789.1"/>
    <property type="molecule type" value="Transcribed_RNA"/>
</dbReference>
<proteinExistence type="predicted"/>
<name>A0A0E9VL08_ANGAN</name>
<reference evidence="1" key="1">
    <citation type="submission" date="2014-11" db="EMBL/GenBank/DDBJ databases">
        <authorList>
            <person name="Amaro Gonzalez C."/>
        </authorList>
    </citation>
    <scope>NUCLEOTIDE SEQUENCE</scope>
</reference>
<reference evidence="1" key="2">
    <citation type="journal article" date="2015" name="Fish Shellfish Immunol.">
        <title>Early steps in the European eel (Anguilla anguilla)-Vibrio vulnificus interaction in the gills: Role of the RtxA13 toxin.</title>
        <authorList>
            <person name="Callol A."/>
            <person name="Pajuelo D."/>
            <person name="Ebbesson L."/>
            <person name="Teles M."/>
            <person name="MacKenzie S."/>
            <person name="Amaro C."/>
        </authorList>
    </citation>
    <scope>NUCLEOTIDE SEQUENCE</scope>
</reference>
<dbReference type="AlphaFoldDB" id="A0A0E9VL08"/>
<organism evidence="1">
    <name type="scientific">Anguilla anguilla</name>
    <name type="common">European freshwater eel</name>
    <name type="synonym">Muraena anguilla</name>
    <dbReference type="NCBI Taxonomy" id="7936"/>
    <lineage>
        <taxon>Eukaryota</taxon>
        <taxon>Metazoa</taxon>
        <taxon>Chordata</taxon>
        <taxon>Craniata</taxon>
        <taxon>Vertebrata</taxon>
        <taxon>Euteleostomi</taxon>
        <taxon>Actinopterygii</taxon>
        <taxon>Neopterygii</taxon>
        <taxon>Teleostei</taxon>
        <taxon>Anguilliformes</taxon>
        <taxon>Anguillidae</taxon>
        <taxon>Anguilla</taxon>
    </lineage>
</organism>
<protein>
    <submittedName>
        <fullName evidence="1">Uncharacterized protein</fullName>
    </submittedName>
</protein>
<evidence type="ECO:0000313" key="1">
    <source>
        <dbReference type="EMBL" id="JAH78789.1"/>
    </source>
</evidence>
<accession>A0A0E9VL08</accession>
<sequence>MKDELNAAPIAKSPTATQSYSVECTHKHGNFKVLCNL</sequence>